<dbReference type="Proteomes" id="UP000500755">
    <property type="component" value="Chromosome"/>
</dbReference>
<organism evidence="1 2">
    <name type="scientific">Alicycliphilus denitrificans</name>
    <dbReference type="NCBI Taxonomy" id="179636"/>
    <lineage>
        <taxon>Bacteria</taxon>
        <taxon>Pseudomonadati</taxon>
        <taxon>Pseudomonadota</taxon>
        <taxon>Betaproteobacteria</taxon>
        <taxon>Burkholderiales</taxon>
        <taxon>Comamonadaceae</taxon>
        <taxon>Alicycliphilus</taxon>
    </lineage>
</organism>
<dbReference type="AlphaFoldDB" id="A0A858ZQA1"/>
<name>A0A858ZQA1_9BURK</name>
<reference evidence="1 2" key="1">
    <citation type="submission" date="2020-05" db="EMBL/GenBank/DDBJ databases">
        <title>Complete genome sequence of Alicycliphilus denitrificans DP3.</title>
        <authorList>
            <person name="Chen X."/>
        </authorList>
    </citation>
    <scope>NUCLEOTIDE SEQUENCE [LARGE SCALE GENOMIC DNA]</scope>
    <source>
        <strain evidence="1 2">DP3</strain>
    </source>
</reference>
<gene>
    <name evidence="1" type="ORF">HF896_05335</name>
</gene>
<accession>A0A858ZQA1</accession>
<proteinExistence type="predicted"/>
<protein>
    <submittedName>
        <fullName evidence="1">Uncharacterized protein</fullName>
    </submittedName>
</protein>
<dbReference type="EMBL" id="CP051298">
    <property type="protein sequence ID" value="QKD43066.1"/>
    <property type="molecule type" value="Genomic_DNA"/>
</dbReference>
<sequence>MSDHNALIGIPRFIELEINKHTAPLLARIAELEKRVNELESAPQPERHKTGLLRFLTGGGA</sequence>
<evidence type="ECO:0000313" key="1">
    <source>
        <dbReference type="EMBL" id="QKD43066.1"/>
    </source>
</evidence>
<evidence type="ECO:0000313" key="2">
    <source>
        <dbReference type="Proteomes" id="UP000500755"/>
    </source>
</evidence>
<dbReference type="RefSeq" id="WP_013721263.1">
    <property type="nucleotide sequence ID" value="NZ_CP051298.1"/>
</dbReference>